<dbReference type="Proteomes" id="UP001165960">
    <property type="component" value="Unassembled WGS sequence"/>
</dbReference>
<organism evidence="1 2">
    <name type="scientific">Entomophthora muscae</name>
    <dbReference type="NCBI Taxonomy" id="34485"/>
    <lineage>
        <taxon>Eukaryota</taxon>
        <taxon>Fungi</taxon>
        <taxon>Fungi incertae sedis</taxon>
        <taxon>Zoopagomycota</taxon>
        <taxon>Entomophthoromycotina</taxon>
        <taxon>Entomophthoromycetes</taxon>
        <taxon>Entomophthorales</taxon>
        <taxon>Entomophthoraceae</taxon>
        <taxon>Entomophthora</taxon>
    </lineage>
</organism>
<sequence length="663" mass="74457">MQLNKDNSTFILLSDDELIDPDQDDFKVLPTKSASPIKRKDSKSESVKKESKLLIPNKKRNSSDKPTPSRKKEKIKSEPINSFWIPRVNPSKPTAPTPQEQSIKAEDTIELCPVCGLKLSKLVVIDLKEAHINRCLDKSLSQDIKYPTEEMNDQLDQCSDKPTSKVFEEASSSLDIKTEKLKPKHINIKDESKPQSCLIKENDIKHTEENLTQSQVVIEKYMESTLMPDKEELLRRGSLIKNPDQPIVITCPDLSHQARSKLQKELPMGKKVPGTTFTVDAFNIGPVPGCRAYFLSHYHSDHYGGMGKTFSHGTVVASTITARLVQSQIGVGSEYVLALETNVLYEINGVRVTLIDANHCPGAVLFLFEVPIEGSSQYTRILHTGDFRVDDIIHLDKSSLIMSKPLDYLYLDTTYCNPSYAFPKQPDVLEASTKAAVEFIEATPLTTNFSSTLYRWGFGWLAKKPSSQRYDKLIVCGTYSIGKERIFISIARALKSKIYVTPRKRKLLLSFQDPELNALLTDDPLHAAVHVQPMGTINAKALKEYYETMKKKNNNLQQVMGVRPTGWTFSNRYAPAIATEVIAEAEGPVNIIPSYTSPTIKIFGVPYSEHSSYAELRRFVAAVAECRWKHCKSDLVVIPTVRPANLTYGQISDWIKGWVASVK</sequence>
<gene>
    <name evidence="1" type="primary">DCLRE1A_1</name>
    <name evidence="1" type="ORF">DSO57_1003633</name>
</gene>
<evidence type="ECO:0000313" key="1">
    <source>
        <dbReference type="EMBL" id="KAJ9063104.1"/>
    </source>
</evidence>
<reference evidence="1" key="1">
    <citation type="submission" date="2022-04" db="EMBL/GenBank/DDBJ databases">
        <title>Genome of the entomopathogenic fungus Entomophthora muscae.</title>
        <authorList>
            <person name="Elya C."/>
            <person name="Lovett B.R."/>
            <person name="Lee E."/>
            <person name="Macias A.M."/>
            <person name="Hajek A.E."/>
            <person name="De Bivort B.L."/>
            <person name="Kasson M.T."/>
            <person name="De Fine Licht H.H."/>
            <person name="Stajich J.E."/>
        </authorList>
    </citation>
    <scope>NUCLEOTIDE SEQUENCE</scope>
    <source>
        <strain evidence="1">Berkeley</strain>
    </source>
</reference>
<name>A0ACC2SLF3_9FUNG</name>
<comment type="caution">
    <text evidence="1">The sequence shown here is derived from an EMBL/GenBank/DDBJ whole genome shotgun (WGS) entry which is preliminary data.</text>
</comment>
<evidence type="ECO:0000313" key="2">
    <source>
        <dbReference type="Proteomes" id="UP001165960"/>
    </source>
</evidence>
<accession>A0ACC2SLF3</accession>
<protein>
    <submittedName>
        <fullName evidence="1">DNA cross-link repair 1A protein</fullName>
    </submittedName>
</protein>
<keyword evidence="2" id="KW-1185">Reference proteome</keyword>
<proteinExistence type="predicted"/>
<dbReference type="EMBL" id="QTSX02004979">
    <property type="protein sequence ID" value="KAJ9063104.1"/>
    <property type="molecule type" value="Genomic_DNA"/>
</dbReference>